<evidence type="ECO:0000256" key="2">
    <source>
        <dbReference type="ARBA" id="ARBA00023125"/>
    </source>
</evidence>
<dbReference type="SMART" id="SM00421">
    <property type="entry name" value="HTH_LUXR"/>
    <property type="match status" value="1"/>
</dbReference>
<dbReference type="GO" id="GO:0006355">
    <property type="term" value="P:regulation of DNA-templated transcription"/>
    <property type="evidence" value="ECO:0007669"/>
    <property type="project" value="InterPro"/>
</dbReference>
<keyword evidence="2 6" id="KW-0238">DNA-binding</keyword>
<dbReference type="SUPFAM" id="SSF52172">
    <property type="entry name" value="CheY-like"/>
    <property type="match status" value="1"/>
</dbReference>
<evidence type="ECO:0000256" key="1">
    <source>
        <dbReference type="ARBA" id="ARBA00022553"/>
    </source>
</evidence>
<dbReference type="EMBL" id="LVYV01000053">
    <property type="protein sequence ID" value="KZD21171.1"/>
    <property type="molecule type" value="Genomic_DNA"/>
</dbReference>
<dbReference type="InterPro" id="IPR016032">
    <property type="entry name" value="Sig_transdc_resp-reg_C-effctor"/>
</dbReference>
<feature type="domain" description="Response regulatory" evidence="5">
    <location>
        <begin position="3"/>
        <end position="118"/>
    </location>
</feature>
<dbReference type="STRING" id="943830.A4A58_15450"/>
<sequence length="228" mass="24804">MVSLALVDDHPLLIEGIVSLLSRADGFEILSTGSSARDIIDISSRLHPDVIIVDLSMAGDVFAAIATSIKLSPNTKVVAFTAATGVDSAIRALDAGANGYVLKGSNAQELIHAVESVRQGETYITQNFASQVIAALRNAPLRRVAAEVVQFSIREDQIVRLLLRGRTNKEIAISLKISEKTVRNYMTILMQKLNARNRLEVVIAAQALSEQEHIRSAEIQPRQPRLLS</sequence>
<dbReference type="InterPro" id="IPR001789">
    <property type="entry name" value="Sig_transdc_resp-reg_receiver"/>
</dbReference>
<dbReference type="AlphaFoldDB" id="A0A161QYP4"/>
<dbReference type="InterPro" id="IPR058245">
    <property type="entry name" value="NreC/VraR/RcsB-like_REC"/>
</dbReference>
<proteinExistence type="predicted"/>
<dbReference type="InterPro" id="IPR000792">
    <property type="entry name" value="Tscrpt_reg_LuxR_C"/>
</dbReference>
<feature type="modified residue" description="4-aspartylphosphate" evidence="3">
    <location>
        <position position="54"/>
    </location>
</feature>
<evidence type="ECO:0000259" key="4">
    <source>
        <dbReference type="PROSITE" id="PS50043"/>
    </source>
</evidence>
<dbReference type="PANTHER" id="PTHR43214">
    <property type="entry name" value="TWO-COMPONENT RESPONSE REGULATOR"/>
    <property type="match status" value="1"/>
</dbReference>
<keyword evidence="7" id="KW-1185">Reference proteome</keyword>
<dbReference type="Pfam" id="PF00072">
    <property type="entry name" value="Response_reg"/>
    <property type="match status" value="1"/>
</dbReference>
<evidence type="ECO:0000256" key="3">
    <source>
        <dbReference type="PROSITE-ProRule" id="PRU00169"/>
    </source>
</evidence>
<dbReference type="InterPro" id="IPR039420">
    <property type="entry name" value="WalR-like"/>
</dbReference>
<dbReference type="GO" id="GO:0003677">
    <property type="term" value="F:DNA binding"/>
    <property type="evidence" value="ECO:0007669"/>
    <property type="project" value="UniProtKB-KW"/>
</dbReference>
<dbReference type="CDD" id="cd17535">
    <property type="entry name" value="REC_NarL-like"/>
    <property type="match status" value="1"/>
</dbReference>
<dbReference type="OrthoDB" id="3678174at2"/>
<dbReference type="GO" id="GO:0000160">
    <property type="term" value="P:phosphorelay signal transduction system"/>
    <property type="evidence" value="ECO:0007669"/>
    <property type="project" value="InterPro"/>
</dbReference>
<dbReference type="Proteomes" id="UP000076574">
    <property type="component" value="Unassembled WGS sequence"/>
</dbReference>
<dbReference type="SUPFAM" id="SSF46894">
    <property type="entry name" value="C-terminal effector domain of the bipartite response regulators"/>
    <property type="match status" value="1"/>
</dbReference>
<organism evidence="6 7">
    <name type="scientific">Tardiphaga robiniae</name>
    <dbReference type="NCBI Taxonomy" id="943830"/>
    <lineage>
        <taxon>Bacteria</taxon>
        <taxon>Pseudomonadati</taxon>
        <taxon>Pseudomonadota</taxon>
        <taxon>Alphaproteobacteria</taxon>
        <taxon>Hyphomicrobiales</taxon>
        <taxon>Nitrobacteraceae</taxon>
        <taxon>Tardiphaga</taxon>
    </lineage>
</organism>
<dbReference type="PROSITE" id="PS50043">
    <property type="entry name" value="HTH_LUXR_2"/>
    <property type="match status" value="1"/>
</dbReference>
<keyword evidence="1 3" id="KW-0597">Phosphoprotein</keyword>
<feature type="domain" description="HTH luxR-type" evidence="4">
    <location>
        <begin position="144"/>
        <end position="209"/>
    </location>
</feature>
<evidence type="ECO:0000313" key="7">
    <source>
        <dbReference type="Proteomes" id="UP000076574"/>
    </source>
</evidence>
<dbReference type="Pfam" id="PF00196">
    <property type="entry name" value="GerE"/>
    <property type="match status" value="1"/>
</dbReference>
<dbReference type="PRINTS" id="PR00038">
    <property type="entry name" value="HTHLUXR"/>
</dbReference>
<name>A0A161QYP4_9BRAD</name>
<accession>A0A161QYP4</accession>
<dbReference type="RefSeq" id="WP_068737205.1">
    <property type="nucleotide sequence ID" value="NZ_LVYV01000053.1"/>
</dbReference>
<dbReference type="PROSITE" id="PS50110">
    <property type="entry name" value="RESPONSE_REGULATORY"/>
    <property type="match status" value="1"/>
</dbReference>
<dbReference type="InterPro" id="IPR011006">
    <property type="entry name" value="CheY-like_superfamily"/>
</dbReference>
<comment type="caution">
    <text evidence="6">The sequence shown here is derived from an EMBL/GenBank/DDBJ whole genome shotgun (WGS) entry which is preliminary data.</text>
</comment>
<evidence type="ECO:0000259" key="5">
    <source>
        <dbReference type="PROSITE" id="PS50110"/>
    </source>
</evidence>
<dbReference type="SMART" id="SM00448">
    <property type="entry name" value="REC"/>
    <property type="match status" value="1"/>
</dbReference>
<gene>
    <name evidence="6" type="ORF">A4A58_15450</name>
</gene>
<reference evidence="6 7" key="1">
    <citation type="submission" date="2016-03" db="EMBL/GenBank/DDBJ databases">
        <title>Microsymbionts genomes from the relict species Vavilovia formosa (Stev.) Fed.</title>
        <authorList>
            <person name="Kopat V."/>
            <person name="Chirak E."/>
            <person name="Kimeklis A."/>
            <person name="Andronov E."/>
        </authorList>
    </citation>
    <scope>NUCLEOTIDE SEQUENCE [LARGE SCALE GENOMIC DNA]</scope>
    <source>
        <strain evidence="6 7">Vaf07</strain>
    </source>
</reference>
<evidence type="ECO:0000313" key="6">
    <source>
        <dbReference type="EMBL" id="KZD21171.1"/>
    </source>
</evidence>
<protein>
    <submittedName>
        <fullName evidence="6">DNA-binding response regulator</fullName>
    </submittedName>
</protein>
<dbReference type="CDD" id="cd06170">
    <property type="entry name" value="LuxR_C_like"/>
    <property type="match status" value="1"/>
</dbReference>
<dbReference type="Gene3D" id="3.40.50.2300">
    <property type="match status" value="1"/>
</dbReference>